<dbReference type="InterPro" id="IPR024607">
    <property type="entry name" value="Sulfatase_CS"/>
</dbReference>
<dbReference type="PANTHER" id="PTHR10342:SF274">
    <property type="entry name" value="ARYLSULFATASE B"/>
    <property type="match status" value="1"/>
</dbReference>
<evidence type="ECO:0000256" key="3">
    <source>
        <dbReference type="ARBA" id="ARBA00022723"/>
    </source>
</evidence>
<dbReference type="EMBL" id="QCYY01002753">
    <property type="protein sequence ID" value="ROT67831.1"/>
    <property type="molecule type" value="Genomic_DNA"/>
</dbReference>
<dbReference type="PANTHER" id="PTHR10342">
    <property type="entry name" value="ARYLSULFATASE"/>
    <property type="match status" value="1"/>
</dbReference>
<dbReference type="InterPro" id="IPR047115">
    <property type="entry name" value="ARSB"/>
</dbReference>
<evidence type="ECO:0000256" key="1">
    <source>
        <dbReference type="ARBA" id="ARBA00001913"/>
    </source>
</evidence>
<feature type="transmembrane region" description="Helical" evidence="7">
    <location>
        <begin position="131"/>
        <end position="151"/>
    </location>
</feature>
<keyword evidence="6" id="KW-0325">Glycoprotein</keyword>
<reference evidence="10 11" key="2">
    <citation type="submission" date="2019-01" db="EMBL/GenBank/DDBJ databases">
        <title>The decoding of complex shrimp genome reveals the adaptation for benthos swimmer, frequently molting mechanism and breeding impact on genome.</title>
        <authorList>
            <person name="Sun Y."/>
            <person name="Gao Y."/>
            <person name="Yu Y."/>
        </authorList>
    </citation>
    <scope>NUCLEOTIDE SEQUENCE [LARGE SCALE GENOMIC DNA]</scope>
    <source>
        <tissue evidence="10">Muscle</tissue>
    </source>
</reference>
<feature type="chain" id="PRO_5019534315" description="Sulfatase N-terminal domain-containing protein" evidence="8">
    <location>
        <begin position="23"/>
        <end position="259"/>
    </location>
</feature>
<dbReference type="GO" id="GO:0008484">
    <property type="term" value="F:sulfuric ester hydrolase activity"/>
    <property type="evidence" value="ECO:0007669"/>
    <property type="project" value="InterPro"/>
</dbReference>
<keyword evidence="8" id="KW-0732">Signal</keyword>
<dbReference type="InterPro" id="IPR000917">
    <property type="entry name" value="Sulfatase_N"/>
</dbReference>
<keyword evidence="4" id="KW-0378">Hydrolase</keyword>
<evidence type="ECO:0000256" key="7">
    <source>
        <dbReference type="SAM" id="Phobius"/>
    </source>
</evidence>
<dbReference type="Gene3D" id="3.40.720.10">
    <property type="entry name" value="Alkaline Phosphatase, subunit A"/>
    <property type="match status" value="1"/>
</dbReference>
<name>A0A423SUG1_PENVA</name>
<comment type="cofactor">
    <cofactor evidence="1">
        <name>Ca(2+)</name>
        <dbReference type="ChEBI" id="CHEBI:29108"/>
    </cofactor>
</comment>
<keyword evidence="7" id="KW-1133">Transmembrane helix</keyword>
<keyword evidence="7" id="KW-0472">Membrane</keyword>
<evidence type="ECO:0000256" key="2">
    <source>
        <dbReference type="ARBA" id="ARBA00008779"/>
    </source>
</evidence>
<feature type="domain" description="Sulfatase N-terminal" evidence="9">
    <location>
        <begin position="25"/>
        <end position="89"/>
    </location>
</feature>
<dbReference type="AlphaFoldDB" id="A0A423SUG1"/>
<evidence type="ECO:0000256" key="5">
    <source>
        <dbReference type="ARBA" id="ARBA00022837"/>
    </source>
</evidence>
<feature type="transmembrane region" description="Helical" evidence="7">
    <location>
        <begin position="82"/>
        <end position="101"/>
    </location>
</feature>
<sequence>MAALATLSTLVALALLVGSSVAKQPNILYILSDDVGWNEVSWHNPDMITPNLQELADEGVVLEHHYTNSLCTPSRSALMTGIFPPLFSFSLPPFSLLYFLYHLLSPIPRSIDITVPYCLIPSFPFPPLYNILINFLPSQLFSFFSSLYPIYQYSPLHIFLPYFFPSSLSSSPFSFFLLSIPFIYHFSPSSPFPFPSLFDIASLFLPLLHFSYLLFTSSPLPFLLLFKYSSPISSPFFLFPPLYTLHLSLIPLFPFLLSL</sequence>
<dbReference type="STRING" id="6689.A0A423SUG1"/>
<gene>
    <name evidence="10" type="ORF">C7M84_014068</name>
</gene>
<evidence type="ECO:0000313" key="10">
    <source>
        <dbReference type="EMBL" id="ROT67831.1"/>
    </source>
</evidence>
<keyword evidence="3" id="KW-0479">Metal-binding</keyword>
<feature type="transmembrane region" description="Helical" evidence="7">
    <location>
        <begin position="163"/>
        <end position="184"/>
    </location>
</feature>
<accession>A0A423SUG1</accession>
<feature type="transmembrane region" description="Helical" evidence="7">
    <location>
        <begin position="235"/>
        <end position="257"/>
    </location>
</feature>
<evidence type="ECO:0000259" key="9">
    <source>
        <dbReference type="Pfam" id="PF00884"/>
    </source>
</evidence>
<dbReference type="OrthoDB" id="103349at2759"/>
<dbReference type="GO" id="GO:0046872">
    <property type="term" value="F:metal ion binding"/>
    <property type="evidence" value="ECO:0007669"/>
    <property type="project" value="UniProtKB-KW"/>
</dbReference>
<comment type="similarity">
    <text evidence="2">Belongs to the sulfatase family.</text>
</comment>
<feature type="transmembrane region" description="Helical" evidence="7">
    <location>
        <begin position="196"/>
        <end position="215"/>
    </location>
</feature>
<feature type="signal peptide" evidence="8">
    <location>
        <begin position="1"/>
        <end position="22"/>
    </location>
</feature>
<dbReference type="Proteomes" id="UP000283509">
    <property type="component" value="Unassembled WGS sequence"/>
</dbReference>
<organism evidence="10 11">
    <name type="scientific">Penaeus vannamei</name>
    <name type="common">Whiteleg shrimp</name>
    <name type="synonym">Litopenaeus vannamei</name>
    <dbReference type="NCBI Taxonomy" id="6689"/>
    <lineage>
        <taxon>Eukaryota</taxon>
        <taxon>Metazoa</taxon>
        <taxon>Ecdysozoa</taxon>
        <taxon>Arthropoda</taxon>
        <taxon>Crustacea</taxon>
        <taxon>Multicrustacea</taxon>
        <taxon>Malacostraca</taxon>
        <taxon>Eumalacostraca</taxon>
        <taxon>Eucarida</taxon>
        <taxon>Decapoda</taxon>
        <taxon>Dendrobranchiata</taxon>
        <taxon>Penaeoidea</taxon>
        <taxon>Penaeidae</taxon>
        <taxon>Penaeus</taxon>
    </lineage>
</organism>
<evidence type="ECO:0000256" key="8">
    <source>
        <dbReference type="SAM" id="SignalP"/>
    </source>
</evidence>
<comment type="caution">
    <text evidence="10">The sequence shown here is derived from an EMBL/GenBank/DDBJ whole genome shotgun (WGS) entry which is preliminary data.</text>
</comment>
<dbReference type="SUPFAM" id="SSF53649">
    <property type="entry name" value="Alkaline phosphatase-like"/>
    <property type="match status" value="1"/>
</dbReference>
<dbReference type="Pfam" id="PF00884">
    <property type="entry name" value="Sulfatase"/>
    <property type="match status" value="1"/>
</dbReference>
<evidence type="ECO:0000313" key="11">
    <source>
        <dbReference type="Proteomes" id="UP000283509"/>
    </source>
</evidence>
<protein>
    <recommendedName>
        <fullName evidence="9">Sulfatase N-terminal domain-containing protein</fullName>
    </recommendedName>
</protein>
<evidence type="ECO:0000256" key="4">
    <source>
        <dbReference type="ARBA" id="ARBA00022801"/>
    </source>
</evidence>
<keyword evidence="7" id="KW-0812">Transmembrane</keyword>
<reference evidence="10 11" key="1">
    <citation type="submission" date="2018-04" db="EMBL/GenBank/DDBJ databases">
        <authorList>
            <person name="Zhang X."/>
            <person name="Yuan J."/>
            <person name="Li F."/>
            <person name="Xiang J."/>
        </authorList>
    </citation>
    <scope>NUCLEOTIDE SEQUENCE [LARGE SCALE GENOMIC DNA]</scope>
    <source>
        <tissue evidence="10">Muscle</tissue>
    </source>
</reference>
<keyword evidence="5" id="KW-0106">Calcium</keyword>
<keyword evidence="11" id="KW-1185">Reference proteome</keyword>
<evidence type="ECO:0000256" key="6">
    <source>
        <dbReference type="ARBA" id="ARBA00023180"/>
    </source>
</evidence>
<proteinExistence type="inferred from homology"/>
<dbReference type="InterPro" id="IPR017850">
    <property type="entry name" value="Alkaline_phosphatase_core_sf"/>
</dbReference>
<dbReference type="PROSITE" id="PS00523">
    <property type="entry name" value="SULFATASE_1"/>
    <property type="match status" value="1"/>
</dbReference>